<reference evidence="2 3" key="1">
    <citation type="submission" date="2023-10" db="EMBL/GenBank/DDBJ databases">
        <title>Chromosome-scale genome assembly provides insights into flower coloration mechanisms of Canna indica.</title>
        <authorList>
            <person name="Li C."/>
        </authorList>
    </citation>
    <scope>NUCLEOTIDE SEQUENCE [LARGE SCALE GENOMIC DNA]</scope>
    <source>
        <tissue evidence="2">Flower</tissue>
    </source>
</reference>
<keyword evidence="3" id="KW-1185">Reference proteome</keyword>
<evidence type="ECO:0000313" key="2">
    <source>
        <dbReference type="EMBL" id="WOL20623.1"/>
    </source>
</evidence>
<feature type="region of interest" description="Disordered" evidence="1">
    <location>
        <begin position="61"/>
        <end position="108"/>
    </location>
</feature>
<gene>
    <name evidence="2" type="ORF">Cni_G29428</name>
</gene>
<evidence type="ECO:0000313" key="3">
    <source>
        <dbReference type="Proteomes" id="UP001327560"/>
    </source>
</evidence>
<feature type="compositionally biased region" description="Basic and acidic residues" evidence="1">
    <location>
        <begin position="86"/>
        <end position="97"/>
    </location>
</feature>
<dbReference type="AlphaFoldDB" id="A0AAQ3QTL6"/>
<sequence>MLIGSSAEKGERAAGVADCSAADPQPSSNAQPPLERRLLHDFSFPTLNLRWGGQRILPCVKIPDGATTSEDGEDGVHRSPQMRSSKGGDARGTEAEKASPSFVTTAQRTDLSIDIHESVIEKELPNETTYIIIVEGIAHEDEGIVL</sequence>
<dbReference type="Proteomes" id="UP001327560">
    <property type="component" value="Chromosome 9"/>
</dbReference>
<evidence type="ECO:0000256" key="1">
    <source>
        <dbReference type="SAM" id="MobiDB-lite"/>
    </source>
</evidence>
<feature type="region of interest" description="Disordered" evidence="1">
    <location>
        <begin position="1"/>
        <end position="36"/>
    </location>
</feature>
<proteinExistence type="predicted"/>
<accession>A0AAQ3QTL6</accession>
<name>A0AAQ3QTL6_9LILI</name>
<organism evidence="2 3">
    <name type="scientific">Canna indica</name>
    <name type="common">Indian-shot</name>
    <dbReference type="NCBI Taxonomy" id="4628"/>
    <lineage>
        <taxon>Eukaryota</taxon>
        <taxon>Viridiplantae</taxon>
        <taxon>Streptophyta</taxon>
        <taxon>Embryophyta</taxon>
        <taxon>Tracheophyta</taxon>
        <taxon>Spermatophyta</taxon>
        <taxon>Magnoliopsida</taxon>
        <taxon>Liliopsida</taxon>
        <taxon>Zingiberales</taxon>
        <taxon>Cannaceae</taxon>
        <taxon>Canna</taxon>
    </lineage>
</organism>
<dbReference type="EMBL" id="CP136898">
    <property type="protein sequence ID" value="WOL20623.1"/>
    <property type="molecule type" value="Genomic_DNA"/>
</dbReference>
<protein>
    <submittedName>
        <fullName evidence="2">Uncharacterized protein</fullName>
    </submittedName>
</protein>